<name>A0A968KWD1_9SPIO</name>
<dbReference type="RefSeq" id="WP_167695168.1">
    <property type="nucleotide sequence ID" value="NZ_CP118181.1"/>
</dbReference>
<accession>A0A968KWD1</accession>
<dbReference type="AlphaFoldDB" id="A0A968KWD1"/>
<reference evidence="1" key="1">
    <citation type="submission" date="2020-03" db="EMBL/GenBank/DDBJ databases">
        <title>Spirochaetal bacteria isolated from arthropods constitute a novel genus Entomospira genus novum within the order Spirochaetales.</title>
        <authorList>
            <person name="Grana-Miraglia L."/>
            <person name="Sikutova S."/>
            <person name="Fingerle V."/>
            <person name="Sing A."/>
            <person name="Castillo-Ramirez S."/>
            <person name="Margos G."/>
            <person name="Rudolf I."/>
        </authorList>
    </citation>
    <scope>NUCLEOTIDE SEQUENCE</scope>
    <source>
        <strain evidence="1">BR149</strain>
    </source>
</reference>
<gene>
    <name evidence="1" type="ORF">HCT48_02415</name>
</gene>
<dbReference type="Pfam" id="PF09986">
    <property type="entry name" value="DUF2225"/>
    <property type="match status" value="1"/>
</dbReference>
<dbReference type="Proteomes" id="UP000778951">
    <property type="component" value="Unassembled WGS sequence"/>
</dbReference>
<dbReference type="EMBL" id="JAATLM010000001">
    <property type="protein sequence ID" value="NIZ69067.1"/>
    <property type="molecule type" value="Genomic_DNA"/>
</dbReference>
<organism evidence="1 2">
    <name type="scientific">Entomospira culicis</name>
    <dbReference type="NCBI Taxonomy" id="2719989"/>
    <lineage>
        <taxon>Bacteria</taxon>
        <taxon>Pseudomonadati</taxon>
        <taxon>Spirochaetota</taxon>
        <taxon>Spirochaetia</taxon>
        <taxon>Spirochaetales</taxon>
        <taxon>Spirochaetaceae</taxon>
        <taxon>Entomospira</taxon>
    </lineage>
</organism>
<proteinExistence type="predicted"/>
<sequence length="291" mass="32968">MSDIPKVTYFAKNPLTCPICGHSVIKEELLSGSGRLIAGDLTDELHRKYEKTKKFGTIYPLTYVLPHCSSCHFTAFTPDWQNFKLKMSKQLLMHEQKRAYEMAESILGPLNFDEPRRLEEGIASYLIALFVYEQAAPEMIPIFKQALVTLRGAWLASYLAQEDPEKEETSQQLSAMLYRKAAFYYRYSCELEETTSQGFTKLSFQGPDQDNNFGFDGVLYLAGLLEFKYGQRNNPEARLISLNSVKTIISKIVGSGKASKSKPKDILDLARSLYAAIKAEVESLEHELSKE</sequence>
<evidence type="ECO:0000313" key="2">
    <source>
        <dbReference type="Proteomes" id="UP000778951"/>
    </source>
</evidence>
<keyword evidence="2" id="KW-1185">Reference proteome</keyword>
<protein>
    <submittedName>
        <fullName evidence="1">DUF2225 domain-containing protein</fullName>
    </submittedName>
</protein>
<comment type="caution">
    <text evidence="1">The sequence shown here is derived from an EMBL/GenBank/DDBJ whole genome shotgun (WGS) entry which is preliminary data.</text>
</comment>
<evidence type="ECO:0000313" key="1">
    <source>
        <dbReference type="EMBL" id="NIZ69067.1"/>
    </source>
</evidence>
<dbReference type="InterPro" id="IPR018708">
    <property type="entry name" value="DUF2225"/>
</dbReference>